<feature type="binding site" evidence="7">
    <location>
        <position position="134"/>
    </location>
    <ligand>
        <name>L-glutamate</name>
        <dbReference type="ChEBI" id="CHEBI:29985"/>
    </ligand>
</feature>
<dbReference type="GO" id="GO:0006751">
    <property type="term" value="P:glutathione catabolic process"/>
    <property type="evidence" value="ECO:0007669"/>
    <property type="project" value="UniProtKB-UniRule"/>
</dbReference>
<dbReference type="EMBL" id="HG316455">
    <property type="protein sequence ID" value="CDF88174.1"/>
    <property type="molecule type" value="Genomic_DNA"/>
</dbReference>
<evidence type="ECO:0000313" key="11">
    <source>
        <dbReference type="Proteomes" id="UP000019375"/>
    </source>
</evidence>
<evidence type="ECO:0000256" key="4">
    <source>
        <dbReference type="ARBA" id="ARBA00009381"/>
    </source>
</evidence>
<dbReference type="UniPathway" id="UPA00204"/>
<gene>
    <name evidence="10" type="ORF">BN860_03994g</name>
</gene>
<dbReference type="InterPro" id="IPR029055">
    <property type="entry name" value="Ntn_hydrolases_N"/>
</dbReference>
<dbReference type="EC" id="3.4.19.13" evidence="8"/>
<dbReference type="Pfam" id="PF01019">
    <property type="entry name" value="G_glu_transpept"/>
    <property type="match status" value="1"/>
</dbReference>
<evidence type="ECO:0000313" key="10">
    <source>
        <dbReference type="EMBL" id="CDF88174.1"/>
    </source>
</evidence>
<dbReference type="Gene3D" id="1.10.246.130">
    <property type="match status" value="1"/>
</dbReference>
<feature type="active site" description="Nucleophile" evidence="6">
    <location>
        <position position="423"/>
    </location>
</feature>
<comment type="catalytic activity">
    <reaction evidence="5 8">
        <text>an N-terminal (5-L-glutamyl)-[peptide] + an alpha-amino acid = 5-L-glutamyl amino acid + an N-terminal L-alpha-aminoacyl-[peptide]</text>
        <dbReference type="Rhea" id="RHEA:23904"/>
        <dbReference type="Rhea" id="RHEA-COMP:9780"/>
        <dbReference type="Rhea" id="RHEA-COMP:9795"/>
        <dbReference type="ChEBI" id="CHEBI:77644"/>
        <dbReference type="ChEBI" id="CHEBI:78597"/>
        <dbReference type="ChEBI" id="CHEBI:78599"/>
        <dbReference type="ChEBI" id="CHEBI:78608"/>
        <dbReference type="EC" id="2.3.2.2"/>
    </reaction>
</comment>
<keyword evidence="8" id="KW-0808">Transferase</keyword>
<dbReference type="PANTHER" id="PTHR11686:SF9">
    <property type="entry name" value="RE13973P"/>
    <property type="match status" value="1"/>
</dbReference>
<evidence type="ECO:0000256" key="9">
    <source>
        <dbReference type="SAM" id="SignalP"/>
    </source>
</evidence>
<dbReference type="GO" id="GO:0103068">
    <property type="term" value="F:leukotriene C4 gamma-glutamyl transferase activity"/>
    <property type="evidence" value="ECO:0007669"/>
    <property type="project" value="UniProtKB-EC"/>
</dbReference>
<feature type="binding site" evidence="7">
    <location>
        <position position="516"/>
    </location>
    <ligand>
        <name>L-glutamate</name>
        <dbReference type="ChEBI" id="CHEBI:29985"/>
    </ligand>
</feature>
<dbReference type="InterPro" id="IPR043137">
    <property type="entry name" value="GGT_ssub_C"/>
</dbReference>
<dbReference type="PANTHER" id="PTHR11686">
    <property type="entry name" value="GAMMA GLUTAMYL TRANSPEPTIDASE"/>
    <property type="match status" value="1"/>
</dbReference>
<keyword evidence="11" id="KW-1185">Reference proteome</keyword>
<dbReference type="PROSITE" id="PS00462">
    <property type="entry name" value="G_GLU_TRANSPEPTIDASE"/>
    <property type="match status" value="1"/>
</dbReference>
<feature type="binding site" evidence="7">
    <location>
        <begin position="493"/>
        <end position="494"/>
    </location>
    <ligand>
        <name>L-glutamate</name>
        <dbReference type="ChEBI" id="CHEBI:29985"/>
    </ligand>
</feature>
<evidence type="ECO:0000256" key="2">
    <source>
        <dbReference type="ARBA" id="ARBA00001089"/>
    </source>
</evidence>
<reference evidence="11" key="1">
    <citation type="journal article" date="2013" name="Genome Announc.">
        <title>Genome sequence of the food spoilage yeast Zygosaccharomyces bailii CLIB 213(T).</title>
        <authorList>
            <person name="Galeote V."/>
            <person name="Bigey F."/>
            <person name="Devillers H."/>
            <person name="Neuveglise C."/>
            <person name="Dequin S."/>
        </authorList>
    </citation>
    <scope>NUCLEOTIDE SEQUENCE [LARGE SCALE GENOMIC DNA]</scope>
    <source>
        <strain evidence="11">CLIB 213 / ATCC 58445 / CBS 680 / CCRC 21525 / NBRC 1098 / NCYC 1416 / NRRL Y-2227</strain>
    </source>
</reference>
<evidence type="ECO:0000256" key="7">
    <source>
        <dbReference type="PIRSR" id="PIRSR600101-2"/>
    </source>
</evidence>
<dbReference type="EC" id="2.3.2.2" evidence="8"/>
<comment type="pathway">
    <text evidence="3 8">Sulfur metabolism; glutathione metabolism.</text>
</comment>
<protein>
    <recommendedName>
        <fullName evidence="8">Glutathione hydrolase</fullName>
        <ecNumber evidence="8">2.3.2.2</ecNumber>
        <ecNumber evidence="8">3.4.19.13</ecNumber>
    </recommendedName>
    <alternativeName>
        <fullName evidence="8">Gamma-glutamyltransferase</fullName>
    </alternativeName>
    <alternativeName>
        <fullName evidence="8">Gamma-glutamyltranspeptidase</fullName>
    </alternativeName>
</protein>
<sequence>MWSSAWCLLAPLVQAIQLEFDHKSHMQDPIFRTRNGDQHNIDIDPLLRQPTLTPDPSLLKTGDNGAISSDLELCGNLTISQVLQKFPGANAADAAVTQTLCIGMVNFFNSGVGGGGYVVFSSPQEEEHLFVDFRERAPNASHENMFEDCPDCSKVGGLSVGVPGELRGLYTLYNERGSGKVDWYSLIEPVAQLGYQGWEIGEALGASLQLYEPFLMKMSRDWSFVVNSTGNGVKKTGEWINRPRFADTLMVLARNGSDAPFYDPGHWIAQSMVKAVKKYGGIMTLQDLADYSVVSSKPLQLKIRSGFEFMPDNDLTVLTSGGSSSGAALISALAILDRYGTSLGGDYMDGATFQLVETMKWMASARSRLGDFGTDIPPKHVQEVLSSNWTEMVINFIDSSNLQTMENWTFYRPAYEMNDPHGTSHLSIVDSHGNAVSLTTTVNLLFGSLVHDPVTGVIFNNEMDDFSQAGRSNSFGLAASRYNYPMPGKRPLSSTSPTIVLNELGRPDLVVGASGGSRITTSVLQTIVRTYWYRMPLLEAIAYPRIHHQLLPDHLEVENLTMVGEMTIHALQEMGYKIKEQPPKSVVNAIRSYSAVWHAVSDYWRKRGVSAVY</sequence>
<comment type="function">
    <text evidence="8">Cleaves the gamma-glutamyl peptide bond of glutathione and glutathione conjugates.</text>
</comment>
<dbReference type="GO" id="GO:0000324">
    <property type="term" value="C:fungal-type vacuole"/>
    <property type="evidence" value="ECO:0007669"/>
    <property type="project" value="TreeGrafter"/>
</dbReference>
<accession>A0A8J2X5X2</accession>
<evidence type="ECO:0000256" key="1">
    <source>
        <dbReference type="ARBA" id="ARBA00001049"/>
    </source>
</evidence>
<keyword evidence="8" id="KW-0012">Acyltransferase</keyword>
<name>A0A8J2X5X2_ZYGB2</name>
<dbReference type="InterPro" id="IPR000101">
    <property type="entry name" value="GGT_peptidase"/>
</dbReference>
<feature type="chain" id="PRO_5035301434" description="Glutathione hydrolase" evidence="9">
    <location>
        <begin position="16"/>
        <end position="613"/>
    </location>
</feature>
<evidence type="ECO:0000256" key="3">
    <source>
        <dbReference type="ARBA" id="ARBA00005115"/>
    </source>
</evidence>
<keyword evidence="8" id="KW-0378">Hydrolase</keyword>
<dbReference type="Proteomes" id="UP000019375">
    <property type="component" value="Unassembled WGS sequence"/>
</dbReference>
<feature type="signal peptide" evidence="9">
    <location>
        <begin position="1"/>
        <end position="15"/>
    </location>
</feature>
<dbReference type="InterPro" id="IPR043138">
    <property type="entry name" value="GGT_lsub"/>
</dbReference>
<feature type="binding site" evidence="7">
    <location>
        <position position="465"/>
    </location>
    <ligand>
        <name>L-glutamate</name>
        <dbReference type="ChEBI" id="CHEBI:29985"/>
    </ligand>
</feature>
<dbReference type="AlphaFoldDB" id="A0A8J2X5X2"/>
<evidence type="ECO:0000256" key="8">
    <source>
        <dbReference type="RuleBase" id="RU368068"/>
    </source>
</evidence>
<dbReference type="Gene3D" id="3.60.20.40">
    <property type="match status" value="1"/>
</dbReference>
<dbReference type="NCBIfam" id="TIGR00066">
    <property type="entry name" value="g_glut_trans"/>
    <property type="match status" value="1"/>
</dbReference>
<dbReference type="FunFam" id="3.60.20.40:FF:000001">
    <property type="entry name" value="Gamma-glutamyltranspeptidase 1"/>
    <property type="match status" value="1"/>
</dbReference>
<feature type="binding site" evidence="7">
    <location>
        <begin position="441"/>
        <end position="443"/>
    </location>
    <ligand>
        <name>L-glutamate</name>
        <dbReference type="ChEBI" id="CHEBI:29985"/>
    </ligand>
</feature>
<comment type="catalytic activity">
    <reaction evidence="1 8">
        <text>an S-substituted glutathione + H2O = an S-substituted L-cysteinylglycine + L-glutamate</text>
        <dbReference type="Rhea" id="RHEA:59468"/>
        <dbReference type="ChEBI" id="CHEBI:15377"/>
        <dbReference type="ChEBI" id="CHEBI:29985"/>
        <dbReference type="ChEBI" id="CHEBI:90779"/>
        <dbReference type="ChEBI" id="CHEBI:143103"/>
        <dbReference type="EC" id="3.4.19.13"/>
    </reaction>
</comment>
<dbReference type="GO" id="GO:0005886">
    <property type="term" value="C:plasma membrane"/>
    <property type="evidence" value="ECO:0007669"/>
    <property type="project" value="TreeGrafter"/>
</dbReference>
<dbReference type="SUPFAM" id="SSF56235">
    <property type="entry name" value="N-terminal nucleophile aminohydrolases (Ntn hydrolases)"/>
    <property type="match status" value="1"/>
</dbReference>
<evidence type="ECO:0000256" key="6">
    <source>
        <dbReference type="PIRSR" id="PIRSR600101-1"/>
    </source>
</evidence>
<comment type="similarity">
    <text evidence="4">Belongs to the gamma-glutamyltransferase family.</text>
</comment>
<keyword evidence="9" id="KW-0732">Signal</keyword>
<proteinExistence type="inferred from homology"/>
<evidence type="ECO:0000256" key="5">
    <source>
        <dbReference type="ARBA" id="ARBA00047417"/>
    </source>
</evidence>
<dbReference type="InterPro" id="IPR055262">
    <property type="entry name" value="GGT_CS"/>
</dbReference>
<dbReference type="OrthoDB" id="1081007at2759"/>
<dbReference type="GO" id="GO:0036374">
    <property type="term" value="F:glutathione hydrolase activity"/>
    <property type="evidence" value="ECO:0007669"/>
    <property type="project" value="UniProtKB-UniRule"/>
</dbReference>
<comment type="catalytic activity">
    <reaction evidence="2 8">
        <text>glutathione + H2O = L-cysteinylglycine + L-glutamate</text>
        <dbReference type="Rhea" id="RHEA:28807"/>
        <dbReference type="ChEBI" id="CHEBI:15377"/>
        <dbReference type="ChEBI" id="CHEBI:29985"/>
        <dbReference type="ChEBI" id="CHEBI:57925"/>
        <dbReference type="ChEBI" id="CHEBI:61694"/>
        <dbReference type="EC" id="3.4.19.13"/>
    </reaction>
</comment>
<organism evidence="10 11">
    <name type="scientific">Zygosaccharomyces bailii (strain CLIB 213 / ATCC 58445 / CBS 680 / BCRC 21525 / NBRC 1098 / NCYC 1416 / NRRL Y-2227)</name>
    <dbReference type="NCBI Taxonomy" id="1333698"/>
    <lineage>
        <taxon>Eukaryota</taxon>
        <taxon>Fungi</taxon>
        <taxon>Dikarya</taxon>
        <taxon>Ascomycota</taxon>
        <taxon>Saccharomycotina</taxon>
        <taxon>Saccharomycetes</taxon>
        <taxon>Saccharomycetales</taxon>
        <taxon>Saccharomycetaceae</taxon>
        <taxon>Zygosaccharomyces</taxon>
    </lineage>
</organism>
<dbReference type="PRINTS" id="PR01210">
    <property type="entry name" value="GGTRANSPTASE"/>
</dbReference>